<name>A6I505_RAT</name>
<sequence>MMWTCGTSEFNDTCNGPVTSTCTCVHDLVGILKSRSKPKPKVSVEHRQDAKEEKVRMLCLCQLWLSHPKEVLSKMG</sequence>
<dbReference type="Proteomes" id="UP000234681">
    <property type="component" value="Chromosome 2"/>
</dbReference>
<reference evidence="2" key="1">
    <citation type="submission" date="2005-09" db="EMBL/GenBank/DDBJ databases">
        <authorList>
            <person name="Mural R.J."/>
            <person name="Li P.W."/>
            <person name="Adams M.D."/>
            <person name="Amanatides P.G."/>
            <person name="Baden-Tillson H."/>
            <person name="Barnstead M."/>
            <person name="Chin S.H."/>
            <person name="Dew I."/>
            <person name="Evans C.A."/>
            <person name="Ferriera S."/>
            <person name="Flanigan M."/>
            <person name="Fosler C."/>
            <person name="Glodek A."/>
            <person name="Gu Z."/>
            <person name="Holt R.A."/>
            <person name="Jennings D."/>
            <person name="Kraft C.L."/>
            <person name="Lu F."/>
            <person name="Nguyen T."/>
            <person name="Nusskern D.R."/>
            <person name="Pfannkoch C.M."/>
            <person name="Sitter C."/>
            <person name="Sutton G.G."/>
            <person name="Venter J.C."/>
            <person name="Wang Z."/>
            <person name="Woodage T."/>
            <person name="Zheng X.H."/>
            <person name="Zhong F."/>
        </authorList>
    </citation>
    <scope>NUCLEOTIDE SEQUENCE [LARGE SCALE GENOMIC DNA]</scope>
    <source>
        <strain>BN</strain>
        <strain evidence="2">Sprague-Dawley</strain>
    </source>
</reference>
<organism evidence="1 2">
    <name type="scientific">Rattus norvegicus</name>
    <name type="common">Rat</name>
    <dbReference type="NCBI Taxonomy" id="10116"/>
    <lineage>
        <taxon>Eukaryota</taxon>
        <taxon>Metazoa</taxon>
        <taxon>Chordata</taxon>
        <taxon>Craniata</taxon>
        <taxon>Vertebrata</taxon>
        <taxon>Euteleostomi</taxon>
        <taxon>Mammalia</taxon>
        <taxon>Eutheria</taxon>
        <taxon>Euarchontoglires</taxon>
        <taxon>Glires</taxon>
        <taxon>Rodentia</taxon>
        <taxon>Myomorpha</taxon>
        <taxon>Muroidea</taxon>
        <taxon>Muridae</taxon>
        <taxon>Murinae</taxon>
        <taxon>Rattus</taxon>
    </lineage>
</organism>
<proteinExistence type="predicted"/>
<dbReference type="AlphaFoldDB" id="A6I505"/>
<protein>
    <submittedName>
        <fullName evidence="1">RCG44637, isoform CRA_b</fullName>
    </submittedName>
</protein>
<dbReference type="EMBL" id="CH473955">
    <property type="protein sequence ID" value="EDM10114.1"/>
    <property type="molecule type" value="Genomic_DNA"/>
</dbReference>
<evidence type="ECO:0000313" key="2">
    <source>
        <dbReference type="Proteomes" id="UP000234681"/>
    </source>
</evidence>
<accession>A6I505</accession>
<evidence type="ECO:0000313" key="1">
    <source>
        <dbReference type="EMBL" id="EDM10114.1"/>
    </source>
</evidence>
<gene>
    <name evidence="1" type="ORF">rCG_44637</name>
</gene>